<keyword evidence="5" id="KW-0998">Cell outer membrane</keyword>
<evidence type="ECO:0000256" key="2">
    <source>
        <dbReference type="ARBA" id="ARBA00005722"/>
    </source>
</evidence>
<reference evidence="7 8" key="1">
    <citation type="submission" date="2024-09" db="EMBL/GenBank/DDBJ databases">
        <authorList>
            <person name="Sun Q."/>
            <person name="Mori K."/>
        </authorList>
    </citation>
    <scope>NUCLEOTIDE SEQUENCE [LARGE SCALE GENOMIC DNA]</scope>
    <source>
        <strain evidence="7 8">NCAIM B.02621</strain>
    </source>
</reference>
<sequence>MRPCAPVWAALPLVLATAALAQEGPGPQDRGGGFIAVGPGATPEYDGADTLRIVPFVASDVRWNGLDVQVRGLGGRVDVASDPRLAVGPVVNIRLGRDDVDGPVGRLADIDAAVELGGFIAYRIGGGRDGQGALTPELSVVQDISDGHGGLLATAGASYALVRRRSLAVDFDLRATWVDDDYSVTYFGVDAIGAAASGLAEYRPGSGVRDIGVGVTAAYWFTQSLGLLARAGASYLLDEAAESPIVEDGARWQPTVGLALAYRF</sequence>
<keyword evidence="8" id="KW-1185">Reference proteome</keyword>
<comment type="subcellular location">
    <subcellularLocation>
        <location evidence="1">Cell outer membrane</location>
    </subcellularLocation>
</comment>
<protein>
    <submittedName>
        <fullName evidence="7">MipA/OmpV family protein</fullName>
    </submittedName>
</protein>
<evidence type="ECO:0000313" key="8">
    <source>
        <dbReference type="Proteomes" id="UP001589906"/>
    </source>
</evidence>
<dbReference type="Proteomes" id="UP001589906">
    <property type="component" value="Unassembled WGS sequence"/>
</dbReference>
<evidence type="ECO:0000256" key="1">
    <source>
        <dbReference type="ARBA" id="ARBA00004442"/>
    </source>
</evidence>
<feature type="chain" id="PRO_5045494829" evidence="6">
    <location>
        <begin position="22"/>
        <end position="264"/>
    </location>
</feature>
<dbReference type="Pfam" id="PF06629">
    <property type="entry name" value="MipA"/>
    <property type="match status" value="1"/>
</dbReference>
<evidence type="ECO:0000256" key="6">
    <source>
        <dbReference type="SAM" id="SignalP"/>
    </source>
</evidence>
<accession>A0ABV6R488</accession>
<keyword evidence="4" id="KW-0472">Membrane</keyword>
<dbReference type="EMBL" id="JBHLSW010000007">
    <property type="protein sequence ID" value="MFC0634226.1"/>
    <property type="molecule type" value="Genomic_DNA"/>
</dbReference>
<comment type="caution">
    <text evidence="7">The sequence shown here is derived from an EMBL/GenBank/DDBJ whole genome shotgun (WGS) entry which is preliminary data.</text>
</comment>
<name>A0ABV6R488_9CAUL</name>
<evidence type="ECO:0000256" key="4">
    <source>
        <dbReference type="ARBA" id="ARBA00023136"/>
    </source>
</evidence>
<feature type="signal peptide" evidence="6">
    <location>
        <begin position="1"/>
        <end position="21"/>
    </location>
</feature>
<evidence type="ECO:0000256" key="3">
    <source>
        <dbReference type="ARBA" id="ARBA00022729"/>
    </source>
</evidence>
<dbReference type="PANTHER" id="PTHR38776">
    <property type="entry name" value="MLTA-INTERACTING PROTEIN-RELATED"/>
    <property type="match status" value="1"/>
</dbReference>
<dbReference type="InterPro" id="IPR010583">
    <property type="entry name" value="MipA"/>
</dbReference>
<dbReference type="RefSeq" id="WP_376836244.1">
    <property type="nucleotide sequence ID" value="NZ_JBHLSW010000007.1"/>
</dbReference>
<comment type="similarity">
    <text evidence="2">Belongs to the MipA/OmpV family.</text>
</comment>
<organism evidence="7 8">
    <name type="scientific">Brevundimonas balnearis</name>
    <dbReference type="NCBI Taxonomy" id="1572858"/>
    <lineage>
        <taxon>Bacteria</taxon>
        <taxon>Pseudomonadati</taxon>
        <taxon>Pseudomonadota</taxon>
        <taxon>Alphaproteobacteria</taxon>
        <taxon>Caulobacterales</taxon>
        <taxon>Caulobacteraceae</taxon>
        <taxon>Brevundimonas</taxon>
    </lineage>
</organism>
<dbReference type="PANTHER" id="PTHR38776:SF1">
    <property type="entry name" value="MLTA-INTERACTING PROTEIN-RELATED"/>
    <property type="match status" value="1"/>
</dbReference>
<evidence type="ECO:0000313" key="7">
    <source>
        <dbReference type="EMBL" id="MFC0634226.1"/>
    </source>
</evidence>
<keyword evidence="3 6" id="KW-0732">Signal</keyword>
<proteinExistence type="inferred from homology"/>
<gene>
    <name evidence="7" type="ORF">ACFFGE_10100</name>
</gene>
<evidence type="ECO:0000256" key="5">
    <source>
        <dbReference type="ARBA" id="ARBA00023237"/>
    </source>
</evidence>